<reference evidence="11 12" key="1">
    <citation type="journal article" date="2007" name="Nature">
        <title>Evolution of genes and genomes on the Drosophila phylogeny.</title>
        <authorList>
            <consortium name="Drosophila 12 Genomes Consortium"/>
            <person name="Clark A.G."/>
            <person name="Eisen M.B."/>
            <person name="Smith D.R."/>
            <person name="Bergman C.M."/>
            <person name="Oliver B."/>
            <person name="Markow T.A."/>
            <person name="Kaufman T.C."/>
            <person name="Kellis M."/>
            <person name="Gelbart W."/>
            <person name="Iyer V.N."/>
            <person name="Pollard D.A."/>
            <person name="Sackton T.B."/>
            <person name="Larracuente A.M."/>
            <person name="Singh N.D."/>
            <person name="Abad J.P."/>
            <person name="Abt D.N."/>
            <person name="Adryan B."/>
            <person name="Aguade M."/>
            <person name="Akashi H."/>
            <person name="Anderson W.W."/>
            <person name="Aquadro C.F."/>
            <person name="Ardell D.H."/>
            <person name="Arguello R."/>
            <person name="Artieri C.G."/>
            <person name="Barbash D.A."/>
            <person name="Barker D."/>
            <person name="Barsanti P."/>
            <person name="Batterham P."/>
            <person name="Batzoglou S."/>
            <person name="Begun D."/>
            <person name="Bhutkar A."/>
            <person name="Blanco E."/>
            <person name="Bosak S.A."/>
            <person name="Bradley R.K."/>
            <person name="Brand A.D."/>
            <person name="Brent M.R."/>
            <person name="Brooks A.N."/>
            <person name="Brown R.H."/>
            <person name="Butlin R.K."/>
            <person name="Caggese C."/>
            <person name="Calvi B.R."/>
            <person name="Bernardo de Carvalho A."/>
            <person name="Caspi A."/>
            <person name="Castrezana S."/>
            <person name="Celniker S.E."/>
            <person name="Chang J.L."/>
            <person name="Chapple C."/>
            <person name="Chatterji S."/>
            <person name="Chinwalla A."/>
            <person name="Civetta A."/>
            <person name="Clifton S.W."/>
            <person name="Comeron J.M."/>
            <person name="Costello J.C."/>
            <person name="Coyne J.A."/>
            <person name="Daub J."/>
            <person name="David R.G."/>
            <person name="Delcher A.L."/>
            <person name="Delehaunty K."/>
            <person name="Do C.B."/>
            <person name="Ebling H."/>
            <person name="Edwards K."/>
            <person name="Eickbush T."/>
            <person name="Evans J.D."/>
            <person name="Filipski A."/>
            <person name="Findeiss S."/>
            <person name="Freyhult E."/>
            <person name="Fulton L."/>
            <person name="Fulton R."/>
            <person name="Garcia A.C."/>
            <person name="Gardiner A."/>
            <person name="Garfield D.A."/>
            <person name="Garvin B.E."/>
            <person name="Gibson G."/>
            <person name="Gilbert D."/>
            <person name="Gnerre S."/>
            <person name="Godfrey J."/>
            <person name="Good R."/>
            <person name="Gotea V."/>
            <person name="Gravely B."/>
            <person name="Greenberg A.J."/>
            <person name="Griffiths-Jones S."/>
            <person name="Gross S."/>
            <person name="Guigo R."/>
            <person name="Gustafson E.A."/>
            <person name="Haerty W."/>
            <person name="Hahn M.W."/>
            <person name="Halligan D.L."/>
            <person name="Halpern A.L."/>
            <person name="Halter G.M."/>
            <person name="Han M.V."/>
            <person name="Heger A."/>
            <person name="Hillier L."/>
            <person name="Hinrichs A.S."/>
            <person name="Holmes I."/>
            <person name="Hoskins R.A."/>
            <person name="Hubisz M.J."/>
            <person name="Hultmark D."/>
            <person name="Huntley M.A."/>
            <person name="Jaffe D.B."/>
            <person name="Jagadeeshan S."/>
            <person name="Jeck W.R."/>
            <person name="Johnson J."/>
            <person name="Jones C.D."/>
            <person name="Jordan W.C."/>
            <person name="Karpen G.H."/>
            <person name="Kataoka E."/>
            <person name="Keightley P.D."/>
            <person name="Kheradpour P."/>
            <person name="Kirkness E.F."/>
            <person name="Koerich L.B."/>
            <person name="Kristiansen K."/>
            <person name="Kudrna D."/>
            <person name="Kulathinal R.J."/>
            <person name="Kumar S."/>
            <person name="Kwok R."/>
            <person name="Lander E."/>
            <person name="Langley C.H."/>
            <person name="Lapoint R."/>
            <person name="Lazzaro B.P."/>
            <person name="Lee S.J."/>
            <person name="Levesque L."/>
            <person name="Li R."/>
            <person name="Lin C.F."/>
            <person name="Lin M.F."/>
            <person name="Lindblad-Toh K."/>
            <person name="Llopart A."/>
            <person name="Long M."/>
            <person name="Low L."/>
            <person name="Lozovsky E."/>
            <person name="Lu J."/>
            <person name="Luo M."/>
            <person name="Machado C.A."/>
            <person name="Makalowski W."/>
            <person name="Marzo M."/>
            <person name="Matsuda M."/>
            <person name="Matzkin L."/>
            <person name="McAllister B."/>
            <person name="McBride C.S."/>
            <person name="McKernan B."/>
            <person name="McKernan K."/>
            <person name="Mendez-Lago M."/>
            <person name="Minx P."/>
            <person name="Mollenhauer M.U."/>
            <person name="Montooth K."/>
            <person name="Mount S.M."/>
            <person name="Mu X."/>
            <person name="Myers E."/>
            <person name="Negre B."/>
            <person name="Newfeld S."/>
            <person name="Nielsen R."/>
            <person name="Noor M.A."/>
            <person name="O'Grady P."/>
            <person name="Pachter L."/>
            <person name="Papaceit M."/>
            <person name="Parisi M.J."/>
            <person name="Parisi M."/>
            <person name="Parts L."/>
            <person name="Pedersen J.S."/>
            <person name="Pesole G."/>
            <person name="Phillippy A.M."/>
            <person name="Ponting C.P."/>
            <person name="Pop M."/>
            <person name="Porcelli D."/>
            <person name="Powell J.R."/>
            <person name="Prohaska S."/>
            <person name="Pruitt K."/>
            <person name="Puig M."/>
            <person name="Quesneville H."/>
            <person name="Ram K.R."/>
            <person name="Rand D."/>
            <person name="Rasmussen M.D."/>
            <person name="Reed L.K."/>
            <person name="Reenan R."/>
            <person name="Reily A."/>
            <person name="Remington K.A."/>
            <person name="Rieger T.T."/>
            <person name="Ritchie M.G."/>
            <person name="Robin C."/>
            <person name="Rogers Y.H."/>
            <person name="Rohde C."/>
            <person name="Rozas J."/>
            <person name="Rubenfield M.J."/>
            <person name="Ruiz A."/>
            <person name="Russo S."/>
            <person name="Salzberg S.L."/>
            <person name="Sanchez-Gracia A."/>
            <person name="Saranga D.J."/>
            <person name="Sato H."/>
            <person name="Schaeffer S.W."/>
            <person name="Schatz M.C."/>
            <person name="Schlenke T."/>
            <person name="Schwartz R."/>
            <person name="Segarra C."/>
            <person name="Singh R.S."/>
            <person name="Sirot L."/>
            <person name="Sirota M."/>
            <person name="Sisneros N.B."/>
            <person name="Smith C.D."/>
            <person name="Smith T.F."/>
            <person name="Spieth J."/>
            <person name="Stage D.E."/>
            <person name="Stark A."/>
            <person name="Stephan W."/>
            <person name="Strausberg R.L."/>
            <person name="Strempel S."/>
            <person name="Sturgill D."/>
            <person name="Sutton G."/>
            <person name="Sutton G.G."/>
            <person name="Tao W."/>
            <person name="Teichmann S."/>
            <person name="Tobari Y.N."/>
            <person name="Tomimura Y."/>
            <person name="Tsolas J.M."/>
            <person name="Valente V.L."/>
            <person name="Venter E."/>
            <person name="Venter J.C."/>
            <person name="Vicario S."/>
            <person name="Vieira F.G."/>
            <person name="Vilella A.J."/>
            <person name="Villasante A."/>
            <person name="Walenz B."/>
            <person name="Wang J."/>
            <person name="Wasserman M."/>
            <person name="Watts T."/>
            <person name="Wilson D."/>
            <person name="Wilson R.K."/>
            <person name="Wing R.A."/>
            <person name="Wolfner M.F."/>
            <person name="Wong A."/>
            <person name="Wong G.K."/>
            <person name="Wu C.I."/>
            <person name="Wu G."/>
            <person name="Yamamoto D."/>
            <person name="Yang H.P."/>
            <person name="Yang S.P."/>
            <person name="Yorke J.A."/>
            <person name="Yoshida K."/>
            <person name="Zdobnov E."/>
            <person name="Zhang P."/>
            <person name="Zhang Y."/>
            <person name="Zimin A.V."/>
            <person name="Baldwin J."/>
            <person name="Abdouelleil A."/>
            <person name="Abdulkadir J."/>
            <person name="Abebe A."/>
            <person name="Abera B."/>
            <person name="Abreu J."/>
            <person name="Acer S.C."/>
            <person name="Aftuck L."/>
            <person name="Alexander A."/>
            <person name="An P."/>
            <person name="Anderson E."/>
            <person name="Anderson S."/>
            <person name="Arachi H."/>
            <person name="Azer M."/>
            <person name="Bachantsang P."/>
            <person name="Barry A."/>
            <person name="Bayul T."/>
            <person name="Berlin A."/>
            <person name="Bessette D."/>
            <person name="Bloom T."/>
            <person name="Blye J."/>
            <person name="Boguslavskiy L."/>
            <person name="Bonnet C."/>
            <person name="Boukhgalter B."/>
            <person name="Bourzgui I."/>
            <person name="Brown A."/>
            <person name="Cahill P."/>
            <person name="Channer S."/>
            <person name="Cheshatsang Y."/>
            <person name="Chuda L."/>
            <person name="Citroen M."/>
            <person name="Collymore A."/>
            <person name="Cooke P."/>
            <person name="Costello M."/>
            <person name="D'Aco K."/>
            <person name="Daza R."/>
            <person name="De Haan G."/>
            <person name="DeGray S."/>
            <person name="DeMaso C."/>
            <person name="Dhargay N."/>
            <person name="Dooley K."/>
            <person name="Dooley E."/>
            <person name="Doricent M."/>
            <person name="Dorje P."/>
            <person name="Dorjee K."/>
            <person name="Dupes A."/>
            <person name="Elong R."/>
            <person name="Falk J."/>
            <person name="Farina A."/>
            <person name="Faro S."/>
            <person name="Ferguson D."/>
            <person name="Fisher S."/>
            <person name="Foley C.D."/>
            <person name="Franke A."/>
            <person name="Friedrich D."/>
            <person name="Gadbois L."/>
            <person name="Gearin G."/>
            <person name="Gearin C.R."/>
            <person name="Giannoukos G."/>
            <person name="Goode T."/>
            <person name="Graham J."/>
            <person name="Grandbois E."/>
            <person name="Grewal S."/>
            <person name="Gyaltsen K."/>
            <person name="Hafez N."/>
            <person name="Hagos B."/>
            <person name="Hall J."/>
            <person name="Henson C."/>
            <person name="Hollinger A."/>
            <person name="Honan T."/>
            <person name="Huard M.D."/>
            <person name="Hughes L."/>
            <person name="Hurhula B."/>
            <person name="Husby M.E."/>
            <person name="Kamat A."/>
            <person name="Kanga B."/>
            <person name="Kashin S."/>
            <person name="Khazanovich D."/>
            <person name="Kisner P."/>
            <person name="Lance K."/>
            <person name="Lara M."/>
            <person name="Lee W."/>
            <person name="Lennon N."/>
            <person name="Letendre F."/>
            <person name="LeVine R."/>
            <person name="Lipovsky A."/>
            <person name="Liu X."/>
            <person name="Liu J."/>
            <person name="Liu S."/>
            <person name="Lokyitsang T."/>
            <person name="Lokyitsang Y."/>
            <person name="Lubonja R."/>
            <person name="Lui A."/>
            <person name="MacDonald P."/>
            <person name="Magnisalis V."/>
            <person name="Maru K."/>
            <person name="Matthews C."/>
            <person name="McCusker W."/>
            <person name="McDonough S."/>
            <person name="Mehta T."/>
            <person name="Meldrim J."/>
            <person name="Meneus L."/>
            <person name="Mihai O."/>
            <person name="Mihalev A."/>
            <person name="Mihova T."/>
            <person name="Mittelman R."/>
            <person name="Mlenga V."/>
            <person name="Montmayeur A."/>
            <person name="Mulrain L."/>
            <person name="Navidi A."/>
            <person name="Naylor J."/>
            <person name="Negash T."/>
            <person name="Nguyen T."/>
            <person name="Nguyen N."/>
            <person name="Nicol R."/>
            <person name="Norbu C."/>
            <person name="Norbu N."/>
            <person name="Novod N."/>
            <person name="O'Neill B."/>
            <person name="Osman S."/>
            <person name="Markiewicz E."/>
            <person name="Oyono O.L."/>
            <person name="Patti C."/>
            <person name="Phunkhang P."/>
            <person name="Pierre F."/>
            <person name="Priest M."/>
            <person name="Raghuraman S."/>
            <person name="Rege F."/>
            <person name="Reyes R."/>
            <person name="Rise C."/>
            <person name="Rogov P."/>
            <person name="Ross K."/>
            <person name="Ryan E."/>
            <person name="Settipalli S."/>
            <person name="Shea T."/>
            <person name="Sherpa N."/>
            <person name="Shi L."/>
            <person name="Shih D."/>
            <person name="Sparrow T."/>
            <person name="Spaulding J."/>
            <person name="Stalker J."/>
            <person name="Stange-Thomann N."/>
            <person name="Stavropoulos S."/>
            <person name="Stone C."/>
            <person name="Strader C."/>
            <person name="Tesfaye S."/>
            <person name="Thomson T."/>
            <person name="Thoulutsang Y."/>
            <person name="Thoulutsang D."/>
            <person name="Topham K."/>
            <person name="Topping I."/>
            <person name="Tsamla T."/>
            <person name="Vassiliev H."/>
            <person name="Vo A."/>
            <person name="Wangchuk T."/>
            <person name="Wangdi T."/>
            <person name="Weiand M."/>
            <person name="Wilkinson J."/>
            <person name="Wilson A."/>
            <person name="Yadav S."/>
            <person name="Young G."/>
            <person name="Yu Q."/>
            <person name="Zembek L."/>
            <person name="Zhong D."/>
            <person name="Zimmer A."/>
            <person name="Zwirko Z."/>
            <person name="Jaffe D.B."/>
            <person name="Alvarez P."/>
            <person name="Brockman W."/>
            <person name="Butler J."/>
            <person name="Chin C."/>
            <person name="Gnerre S."/>
            <person name="Grabherr M."/>
            <person name="Kleber M."/>
            <person name="Mauceli E."/>
            <person name="MacCallum I."/>
        </authorList>
    </citation>
    <scope>NUCLEOTIDE SEQUENCE [LARGE SCALE GENOMIC DNA]</scope>
    <source>
        <strain evidence="12">Tucson 14024-0371.13</strain>
    </source>
</reference>
<keyword evidence="4 9" id="KW-0812">Transmembrane</keyword>
<feature type="chain" id="PRO_5002792372" description="V-type proton ATPase subunit" evidence="10">
    <location>
        <begin position="19"/>
        <end position="83"/>
    </location>
</feature>
<dbReference type="GO" id="GO:0033181">
    <property type="term" value="C:plasma membrane proton-transporting V-type ATPase complex"/>
    <property type="evidence" value="ECO:0007669"/>
    <property type="project" value="TreeGrafter"/>
</dbReference>
<comment type="caution">
    <text evidence="9">Lacks conserved residue(s) required for the propagation of feature annotation.</text>
</comment>
<dbReference type="InterPro" id="IPR017385">
    <property type="entry name" value="ATPase_V0-cplx_e1/e2_su_met"/>
</dbReference>
<feature type="signal peptide" evidence="10">
    <location>
        <begin position="1"/>
        <end position="18"/>
    </location>
</feature>
<sequence length="83" mass="9339">MGAILTIIFFTTFWAAVARVGPRMMSKAPQQDLVRCCFLLAAVCCWLFWFCCYLAQLNPLIGPKLNQNTVKIIAKSWDNPLVG</sequence>
<comment type="subunit">
    <text evidence="9">V-ATPase is a heteromultimeric enzyme made up of two complexes: the ATP-hydrolytic V1 complex and the proton translocation V0 complex.</text>
</comment>
<proteinExistence type="inferred from homology"/>
<dbReference type="FunCoup" id="B3M4W5">
    <property type="interactions" value="244"/>
</dbReference>
<evidence type="ECO:0000256" key="5">
    <source>
        <dbReference type="ARBA" id="ARBA00022781"/>
    </source>
</evidence>
<dbReference type="CTD" id="38503"/>
<evidence type="ECO:0000256" key="10">
    <source>
        <dbReference type="SAM" id="SignalP"/>
    </source>
</evidence>
<keyword evidence="3 9" id="KW-0813">Transport</keyword>
<dbReference type="PhylomeDB" id="B3M4W5"/>
<evidence type="ECO:0000313" key="11">
    <source>
        <dbReference type="EMBL" id="EDV40539.1"/>
    </source>
</evidence>
<keyword evidence="8 9" id="KW-0472">Membrane</keyword>
<dbReference type="GO" id="GO:0046961">
    <property type="term" value="F:proton-transporting ATPase activity, rotational mechanism"/>
    <property type="evidence" value="ECO:0007669"/>
    <property type="project" value="InterPro"/>
</dbReference>
<dbReference type="InterPro" id="IPR008389">
    <property type="entry name" value="ATPase_V0-cplx_e1/e2_su"/>
</dbReference>
<dbReference type="PIRSF" id="PIRSF038097">
    <property type="entry name" value="V-ATP_synth_e1/e2"/>
    <property type="match status" value="1"/>
</dbReference>
<feature type="transmembrane region" description="Helical" evidence="9">
    <location>
        <begin position="38"/>
        <end position="55"/>
    </location>
</feature>
<dbReference type="eggNOG" id="KOG3500">
    <property type="taxonomic scope" value="Eukaryota"/>
</dbReference>
<dbReference type="HOGENOM" id="CLU_170555_0_0_1"/>
<dbReference type="GeneID" id="6502783"/>
<comment type="function">
    <text evidence="9">Subunit of the V0 complex of vacuolar(H+)-ATPase (V-ATPase), a multisubunit enzyme composed of a peripheral complex (V1) that hydrolyzes ATP and a membrane integral complex (V0) that translocates protons. V-ATPase is responsible for acidifying and maintaining the pH of intracellular compartments and in some cell types, is targeted to the plasma membrane, where it is responsible for acidifying the extracellular environment.</text>
</comment>
<evidence type="ECO:0000256" key="7">
    <source>
        <dbReference type="ARBA" id="ARBA00023065"/>
    </source>
</evidence>
<dbReference type="Pfam" id="PF05493">
    <property type="entry name" value="ATP_synt_H"/>
    <property type="match status" value="1"/>
</dbReference>
<evidence type="ECO:0000256" key="9">
    <source>
        <dbReference type="PIRNR" id="PIRNR038097"/>
    </source>
</evidence>
<dbReference type="STRING" id="7217.B3M4W5"/>
<keyword evidence="6 9" id="KW-1133">Transmembrane helix</keyword>
<comment type="similarity">
    <text evidence="2 9">Belongs to the V-ATPase e1/e2 subunit family.</text>
</comment>
<keyword evidence="7 9" id="KW-0406">Ion transport</keyword>
<evidence type="ECO:0000256" key="8">
    <source>
        <dbReference type="ARBA" id="ARBA00023136"/>
    </source>
</evidence>
<evidence type="ECO:0000256" key="4">
    <source>
        <dbReference type="ARBA" id="ARBA00022692"/>
    </source>
</evidence>
<protein>
    <recommendedName>
        <fullName evidence="9">V-type proton ATPase subunit</fullName>
    </recommendedName>
</protein>
<dbReference type="GO" id="GO:0012505">
    <property type="term" value="C:endomembrane system"/>
    <property type="evidence" value="ECO:0007669"/>
    <property type="project" value="UniProtKB-SubCell"/>
</dbReference>
<evidence type="ECO:0000256" key="3">
    <source>
        <dbReference type="ARBA" id="ARBA00022448"/>
    </source>
</evidence>
<keyword evidence="12" id="KW-1185">Reference proteome</keyword>
<organism evidence="11 12">
    <name type="scientific">Drosophila ananassae</name>
    <name type="common">Fruit fly</name>
    <dbReference type="NCBI Taxonomy" id="7217"/>
    <lineage>
        <taxon>Eukaryota</taxon>
        <taxon>Metazoa</taxon>
        <taxon>Ecdysozoa</taxon>
        <taxon>Arthropoda</taxon>
        <taxon>Hexapoda</taxon>
        <taxon>Insecta</taxon>
        <taxon>Pterygota</taxon>
        <taxon>Neoptera</taxon>
        <taxon>Endopterygota</taxon>
        <taxon>Diptera</taxon>
        <taxon>Brachycera</taxon>
        <taxon>Muscomorpha</taxon>
        <taxon>Ephydroidea</taxon>
        <taxon>Drosophilidae</taxon>
        <taxon>Drosophila</taxon>
        <taxon>Sophophora</taxon>
    </lineage>
</organism>
<comment type="subcellular location">
    <subcellularLocation>
        <location evidence="1">Endomembrane system</location>
        <topology evidence="1">Multi-pass membrane protein</topology>
    </subcellularLocation>
    <subcellularLocation>
        <location evidence="9">Membrane</location>
        <topology evidence="9">Multi-pass membrane protein</topology>
    </subcellularLocation>
</comment>
<evidence type="ECO:0000256" key="6">
    <source>
        <dbReference type="ARBA" id="ARBA00022989"/>
    </source>
</evidence>
<accession>B3M4W5</accession>
<dbReference type="InParanoid" id="B3M4W5"/>
<keyword evidence="5 9" id="KW-0375">Hydrogen ion transport</keyword>
<evidence type="ECO:0000256" key="2">
    <source>
        <dbReference type="ARBA" id="ARBA00008328"/>
    </source>
</evidence>
<dbReference type="EMBL" id="CH902618">
    <property type="protein sequence ID" value="EDV40539.1"/>
    <property type="molecule type" value="Genomic_DNA"/>
</dbReference>
<dbReference type="PANTHER" id="PTHR12263:SF0">
    <property type="entry name" value="V-TYPE PROTON ATPASE SUBUNIT"/>
    <property type="match status" value="1"/>
</dbReference>
<dbReference type="OMA" id="SWNMPIT"/>
<dbReference type="PANTHER" id="PTHR12263">
    <property type="entry name" value="VACUOLAR ATP SYNTHASE SUBUNIT H"/>
    <property type="match status" value="1"/>
</dbReference>
<dbReference type="OrthoDB" id="1508846at2759"/>
<name>B3M4W5_DROAN</name>
<evidence type="ECO:0000256" key="1">
    <source>
        <dbReference type="ARBA" id="ARBA00004127"/>
    </source>
</evidence>
<dbReference type="Proteomes" id="UP000007801">
    <property type="component" value="Unassembled WGS sequence"/>
</dbReference>
<evidence type="ECO:0000313" key="12">
    <source>
        <dbReference type="Proteomes" id="UP000007801"/>
    </source>
</evidence>
<dbReference type="AlphaFoldDB" id="B3M4W5"/>
<gene>
    <name evidence="11" type="primary">Dana\GF20059</name>
    <name evidence="11" type="synonym">dana_GLEANR_22464</name>
    <name evidence="11" type="ORF">GF20059</name>
</gene>
<keyword evidence="10" id="KW-0732">Signal</keyword>
<dbReference type="KEGG" id="dan:6502783"/>
<dbReference type="GO" id="GO:0033179">
    <property type="term" value="C:proton-transporting V-type ATPase, V0 domain"/>
    <property type="evidence" value="ECO:0007669"/>
    <property type="project" value="UniProtKB-UniRule"/>
</dbReference>